<evidence type="ECO:0000256" key="3">
    <source>
        <dbReference type="ARBA" id="ARBA00022833"/>
    </source>
</evidence>
<comment type="caution">
    <text evidence="7">The sequence shown here is derived from an EMBL/GenBank/DDBJ whole genome shotgun (WGS) entry which is preliminary data.</text>
</comment>
<evidence type="ECO:0000313" key="7">
    <source>
        <dbReference type="EMBL" id="GIZ53957.1"/>
    </source>
</evidence>
<feature type="region of interest" description="Disordered" evidence="5">
    <location>
        <begin position="110"/>
        <end position="132"/>
    </location>
</feature>
<dbReference type="Pfam" id="PF01258">
    <property type="entry name" value="zf-dskA_traR"/>
    <property type="match status" value="1"/>
</dbReference>
<gene>
    <name evidence="7" type="ORF">NCCP691_39710</name>
</gene>
<organism evidence="7 8">
    <name type="scientific">Noviherbaspirillum aridicola</name>
    <dbReference type="NCBI Taxonomy" id="2849687"/>
    <lineage>
        <taxon>Bacteria</taxon>
        <taxon>Pseudomonadati</taxon>
        <taxon>Pseudomonadota</taxon>
        <taxon>Betaproteobacteria</taxon>
        <taxon>Burkholderiales</taxon>
        <taxon>Oxalobacteraceae</taxon>
        <taxon>Noviherbaspirillum</taxon>
    </lineage>
</organism>
<keyword evidence="2" id="KW-0863">Zinc-finger</keyword>
<accession>A0ABQ4QA67</accession>
<name>A0ABQ4QA67_9BURK</name>
<dbReference type="PANTHER" id="PTHR33823:SF4">
    <property type="entry name" value="GENERAL STRESS PROTEIN 16O"/>
    <property type="match status" value="1"/>
</dbReference>
<protein>
    <submittedName>
        <fullName evidence="7">Conjugal transfer protein TraR</fullName>
    </submittedName>
</protein>
<evidence type="ECO:0000256" key="5">
    <source>
        <dbReference type="SAM" id="MobiDB-lite"/>
    </source>
</evidence>
<reference evidence="7 8" key="1">
    <citation type="journal article" date="2022" name="Int. J. Syst. Evol. Microbiol.">
        <title>Noviherbaspirillum aridicola sp. nov., isolated from an arid soil in Pakistan.</title>
        <authorList>
            <person name="Khan I.U."/>
            <person name="Saqib M."/>
            <person name="Amin A."/>
            <person name="Hussain F."/>
            <person name="Li L."/>
            <person name="Liu Y.H."/>
            <person name="Fang B.Z."/>
            <person name="Ahmed I."/>
            <person name="Li W.J."/>
        </authorList>
    </citation>
    <scope>NUCLEOTIDE SEQUENCE [LARGE SCALE GENOMIC DNA]</scope>
    <source>
        <strain evidence="7 8">NCCP-691</strain>
    </source>
</reference>
<keyword evidence="1" id="KW-0479">Metal-binding</keyword>
<dbReference type="InterPro" id="IPR037187">
    <property type="entry name" value="DnaK_N"/>
</dbReference>
<dbReference type="RefSeq" id="WP_220810369.1">
    <property type="nucleotide sequence ID" value="NZ_BPMK01000023.1"/>
</dbReference>
<dbReference type="InterPro" id="IPR000962">
    <property type="entry name" value="Znf_DskA_TraR"/>
</dbReference>
<dbReference type="SUPFAM" id="SSF109635">
    <property type="entry name" value="DnaK suppressor protein DksA, alpha-hairpin domain"/>
    <property type="match status" value="1"/>
</dbReference>
<dbReference type="PANTHER" id="PTHR33823">
    <property type="entry name" value="RNA POLYMERASE-BINDING TRANSCRIPTION FACTOR DKSA-RELATED"/>
    <property type="match status" value="1"/>
</dbReference>
<dbReference type="Gene3D" id="1.20.120.910">
    <property type="entry name" value="DksA, coiled-coil domain"/>
    <property type="match status" value="1"/>
</dbReference>
<dbReference type="EMBL" id="BPMK01000023">
    <property type="protein sequence ID" value="GIZ53957.1"/>
    <property type="molecule type" value="Genomic_DNA"/>
</dbReference>
<feature type="domain" description="Zinc finger DksA/TraR C4-type" evidence="6">
    <location>
        <begin position="85"/>
        <end position="120"/>
    </location>
</feature>
<keyword evidence="8" id="KW-1185">Reference proteome</keyword>
<evidence type="ECO:0000313" key="8">
    <source>
        <dbReference type="Proteomes" id="UP000887222"/>
    </source>
</evidence>
<feature type="compositionally biased region" description="Basic and acidic residues" evidence="5">
    <location>
        <begin position="116"/>
        <end position="125"/>
    </location>
</feature>
<evidence type="ECO:0000256" key="2">
    <source>
        <dbReference type="ARBA" id="ARBA00022771"/>
    </source>
</evidence>
<sequence length="132" mass="14759">MPELSREQFSQLKKMLDDRYEALRVELNDEMRTRDENIGATTEEVPDSADSSFAHLTMDLDNAAVTRDVAERRAIEGAHARMNEGTYGICVDCGVDIPFERLQVQPAAERCAPCQERYEKSHEAGGGRGPTL</sequence>
<dbReference type="SUPFAM" id="SSF57716">
    <property type="entry name" value="Glucocorticoid receptor-like (DNA-binding domain)"/>
    <property type="match status" value="1"/>
</dbReference>
<proteinExistence type="predicted"/>
<evidence type="ECO:0000259" key="6">
    <source>
        <dbReference type="Pfam" id="PF01258"/>
    </source>
</evidence>
<dbReference type="PROSITE" id="PS51128">
    <property type="entry name" value="ZF_DKSA_2"/>
    <property type="match status" value="1"/>
</dbReference>
<keyword evidence="3" id="KW-0862">Zinc</keyword>
<evidence type="ECO:0000256" key="1">
    <source>
        <dbReference type="ARBA" id="ARBA00022723"/>
    </source>
</evidence>
<feature type="zinc finger region" description="dksA C4-type" evidence="4">
    <location>
        <begin position="90"/>
        <end position="114"/>
    </location>
</feature>
<evidence type="ECO:0000256" key="4">
    <source>
        <dbReference type="PROSITE-ProRule" id="PRU00510"/>
    </source>
</evidence>
<dbReference type="Proteomes" id="UP000887222">
    <property type="component" value="Unassembled WGS sequence"/>
</dbReference>